<organism evidence="1 2">
    <name type="scientific">Chromobacterium fluminis</name>
    <dbReference type="NCBI Taxonomy" id="3044269"/>
    <lineage>
        <taxon>Bacteria</taxon>
        <taxon>Pseudomonadati</taxon>
        <taxon>Pseudomonadota</taxon>
        <taxon>Betaproteobacteria</taxon>
        <taxon>Neisseriales</taxon>
        <taxon>Chromobacteriaceae</taxon>
        <taxon>Chromobacterium</taxon>
    </lineage>
</organism>
<reference evidence="1 2" key="1">
    <citation type="submission" date="2020-03" db="EMBL/GenBank/DDBJ databases">
        <title>Draft genome sequence of environmentally isolated cultures.</title>
        <authorList>
            <person name="Wilson H.S."/>
            <person name="De Leon M.E."/>
        </authorList>
    </citation>
    <scope>NUCLEOTIDE SEQUENCE [LARGE SCALE GENOMIC DNA]</scope>
    <source>
        <strain evidence="1 2">HSC-31F16</strain>
    </source>
</reference>
<evidence type="ECO:0000313" key="2">
    <source>
        <dbReference type="Proteomes" id="UP001515641"/>
    </source>
</evidence>
<keyword evidence="2" id="KW-1185">Reference proteome</keyword>
<dbReference type="Proteomes" id="UP001515641">
    <property type="component" value="Unassembled WGS sequence"/>
</dbReference>
<gene>
    <name evidence="1" type="ORF">HA052_19710</name>
</gene>
<dbReference type="RefSeq" id="WP_166453230.1">
    <property type="nucleotide sequence ID" value="NZ_JAAOMA010000034.1"/>
</dbReference>
<dbReference type="EMBL" id="JAAOMA010000034">
    <property type="protein sequence ID" value="NHR07421.1"/>
    <property type="molecule type" value="Genomic_DNA"/>
</dbReference>
<protein>
    <submittedName>
        <fullName evidence="1">Uncharacterized protein</fullName>
    </submittedName>
</protein>
<comment type="caution">
    <text evidence="1">The sequence shown here is derived from an EMBL/GenBank/DDBJ whole genome shotgun (WGS) entry which is preliminary data.</text>
</comment>
<name>A0ABX0LDC7_9NEIS</name>
<evidence type="ECO:0000313" key="1">
    <source>
        <dbReference type="EMBL" id="NHR07421.1"/>
    </source>
</evidence>
<proteinExistence type="predicted"/>
<sequence>MATRKFNVDHPQGKFLIVVSEQTPNFFVSTAVFYTKSGDGQRGNLSLNVDAKNFHGTNHTQAYDAAKSWMRQTLGAAINIEEVVVVEQS</sequence>
<accession>A0ABX0LDC7</accession>